<dbReference type="EMBL" id="SWDB01000023">
    <property type="protein sequence ID" value="TKB44867.1"/>
    <property type="molecule type" value="Genomic_DNA"/>
</dbReference>
<reference evidence="1 2" key="1">
    <citation type="submission" date="2019-04" db="EMBL/GenBank/DDBJ databases">
        <title>Thalassotalea guangxiensis sp. nov., isolated from sediment of the coastal wetland.</title>
        <authorList>
            <person name="Zheng S."/>
            <person name="Zhang D."/>
        </authorList>
    </citation>
    <scope>NUCLEOTIDE SEQUENCE [LARGE SCALE GENOMIC DNA]</scope>
    <source>
        <strain evidence="1 2">ZS-4</strain>
    </source>
</reference>
<dbReference type="Proteomes" id="UP000307999">
    <property type="component" value="Unassembled WGS sequence"/>
</dbReference>
<accession>A0A4U1B404</accession>
<dbReference type="OrthoDB" id="9941808at2"/>
<proteinExistence type="predicted"/>
<keyword evidence="2" id="KW-1185">Reference proteome</keyword>
<dbReference type="RefSeq" id="WP_136736052.1">
    <property type="nucleotide sequence ID" value="NZ_SWDB01000023.1"/>
</dbReference>
<organism evidence="1 2">
    <name type="scientific">Thalassotalea mangrovi</name>
    <dbReference type="NCBI Taxonomy" id="2572245"/>
    <lineage>
        <taxon>Bacteria</taxon>
        <taxon>Pseudomonadati</taxon>
        <taxon>Pseudomonadota</taxon>
        <taxon>Gammaproteobacteria</taxon>
        <taxon>Alteromonadales</taxon>
        <taxon>Colwelliaceae</taxon>
        <taxon>Thalassotalea</taxon>
    </lineage>
</organism>
<dbReference type="AlphaFoldDB" id="A0A4U1B404"/>
<gene>
    <name evidence="1" type="ORF">E8M12_10190</name>
</gene>
<protein>
    <submittedName>
        <fullName evidence="1">Uncharacterized protein</fullName>
    </submittedName>
</protein>
<evidence type="ECO:0000313" key="2">
    <source>
        <dbReference type="Proteomes" id="UP000307999"/>
    </source>
</evidence>
<sequence length="103" mass="11828">MKNELKELLSGKLNLIEKIWAKEESAAQDTYNYQKEVALYCESIGNAEILEIPNTIKALGNSFIQQFSEHDFSQKTTWVVITKLADFNCNSYEQAKEIALQHK</sequence>
<evidence type="ECO:0000313" key="1">
    <source>
        <dbReference type="EMBL" id="TKB44867.1"/>
    </source>
</evidence>
<comment type="caution">
    <text evidence="1">The sequence shown here is derived from an EMBL/GenBank/DDBJ whole genome shotgun (WGS) entry which is preliminary data.</text>
</comment>
<name>A0A4U1B404_9GAMM</name>